<dbReference type="RefSeq" id="WP_245137122.1">
    <property type="nucleotide sequence ID" value="NZ_CP128477.1"/>
</dbReference>
<dbReference type="Pfam" id="PF13280">
    <property type="entry name" value="WYL"/>
    <property type="match status" value="1"/>
</dbReference>
<evidence type="ECO:0000313" key="4">
    <source>
        <dbReference type="EMBL" id="MCJ8239590.1"/>
    </source>
</evidence>
<dbReference type="InterPro" id="IPR051534">
    <property type="entry name" value="CBASS_pafABC_assoc_protein"/>
</dbReference>
<dbReference type="SUPFAM" id="SSF46785">
    <property type="entry name" value="Winged helix' DNA-binding domain"/>
    <property type="match status" value="1"/>
</dbReference>
<organism evidence="4 5">
    <name type="scientific">Peteryoungia algae</name>
    <dbReference type="NCBI Taxonomy" id="2919917"/>
    <lineage>
        <taxon>Bacteria</taxon>
        <taxon>Pseudomonadati</taxon>
        <taxon>Pseudomonadota</taxon>
        <taxon>Alphaproteobacteria</taxon>
        <taxon>Hyphomicrobiales</taxon>
        <taxon>Rhizobiaceae</taxon>
        <taxon>Peteryoungia</taxon>
    </lineage>
</organism>
<reference evidence="4 5" key="1">
    <citation type="submission" date="2022-03" db="EMBL/GenBank/DDBJ databases">
        <title>Rhizobium SSM4.3 sp. nov., isolated from Sediment (Gouqi Island).</title>
        <authorList>
            <person name="Chen G."/>
        </authorList>
    </citation>
    <scope>NUCLEOTIDE SEQUENCE [LARGE SCALE GENOMIC DNA]</scope>
    <source>
        <strain evidence="4 5">SSM4.3</strain>
    </source>
</reference>
<dbReference type="PANTHER" id="PTHR34580">
    <property type="match status" value="1"/>
</dbReference>
<dbReference type="InterPro" id="IPR057727">
    <property type="entry name" value="WCX_dom"/>
</dbReference>
<gene>
    <name evidence="4" type="ORF">MKJ03_14770</name>
</gene>
<proteinExistence type="predicted"/>
<dbReference type="InterPro" id="IPR026881">
    <property type="entry name" value="WYL_dom"/>
</dbReference>
<dbReference type="PIRSF" id="PIRSF016838">
    <property type="entry name" value="PafC"/>
    <property type="match status" value="1"/>
</dbReference>
<name>A0ABT0D2E1_9HYPH</name>
<dbReference type="InterPro" id="IPR036388">
    <property type="entry name" value="WH-like_DNA-bd_sf"/>
</dbReference>
<dbReference type="Gene3D" id="1.10.10.10">
    <property type="entry name" value="Winged helix-like DNA-binding domain superfamily/Winged helix DNA-binding domain"/>
    <property type="match status" value="1"/>
</dbReference>
<dbReference type="EMBL" id="JALAYX010000003">
    <property type="protein sequence ID" value="MCJ8239590.1"/>
    <property type="molecule type" value="Genomic_DNA"/>
</dbReference>
<keyword evidence="1" id="KW-0805">Transcription regulation</keyword>
<dbReference type="InterPro" id="IPR001034">
    <property type="entry name" value="DeoR_HTH"/>
</dbReference>
<evidence type="ECO:0000259" key="3">
    <source>
        <dbReference type="PROSITE" id="PS51000"/>
    </source>
</evidence>
<comment type="caution">
    <text evidence="4">The sequence shown here is derived from an EMBL/GenBank/DDBJ whole genome shotgun (WGS) entry which is preliminary data.</text>
</comment>
<dbReference type="InterPro" id="IPR013196">
    <property type="entry name" value="HTH_11"/>
</dbReference>
<keyword evidence="2" id="KW-0804">Transcription</keyword>
<dbReference type="InterPro" id="IPR036390">
    <property type="entry name" value="WH_DNA-bd_sf"/>
</dbReference>
<evidence type="ECO:0000256" key="2">
    <source>
        <dbReference type="ARBA" id="ARBA00023163"/>
    </source>
</evidence>
<evidence type="ECO:0000313" key="5">
    <source>
        <dbReference type="Proteomes" id="UP001522662"/>
    </source>
</evidence>
<evidence type="ECO:0000256" key="1">
    <source>
        <dbReference type="ARBA" id="ARBA00023015"/>
    </source>
</evidence>
<dbReference type="PANTHER" id="PTHR34580:SF1">
    <property type="entry name" value="PROTEIN PAFC"/>
    <property type="match status" value="1"/>
</dbReference>
<protein>
    <submittedName>
        <fullName evidence="4">YafY family transcriptional regulator</fullName>
    </submittedName>
</protein>
<dbReference type="Pfam" id="PF25583">
    <property type="entry name" value="WCX"/>
    <property type="match status" value="1"/>
</dbReference>
<keyword evidence="5" id="KW-1185">Reference proteome</keyword>
<dbReference type="Pfam" id="PF08279">
    <property type="entry name" value="HTH_11"/>
    <property type="match status" value="1"/>
</dbReference>
<dbReference type="PROSITE" id="PS52050">
    <property type="entry name" value="WYL"/>
    <property type="match status" value="1"/>
</dbReference>
<sequence length="341" mass="38210">MRASRLINILTTLQAKGLVTAEALAAENDVSVRTIYRDIDALSLSGIPVYSERGSDGGYRLLDGYRVRLNGLTPAEAQAMFLSGIPGAAADLGLGSLMAGAQKKLTAALPEDLRESARRMQSKFHLDAPAWLAEGEQPAHLQAIADAVWNSKRIRMRYRSWKAEKNRVAEPLGIVMKGGAWYLVARVDGAARTYRISRVLDLLVTDERFDWPIEFDLAAYWRESTRRLERELYPDWATIRLSPWGLKEIGHMAPPYVRTNLEFIGEPDERGWRTLRLPVAHERMAVSEMLKLGTEVEVLDPPDLRLAMRQAVETLTARYTDASDLTSEGRAAPVRGNDRRP</sequence>
<accession>A0ABT0D2E1</accession>
<dbReference type="PROSITE" id="PS51000">
    <property type="entry name" value="HTH_DEOR_2"/>
    <property type="match status" value="1"/>
</dbReference>
<dbReference type="InterPro" id="IPR028349">
    <property type="entry name" value="PafC-like"/>
</dbReference>
<dbReference type="Proteomes" id="UP001522662">
    <property type="component" value="Unassembled WGS sequence"/>
</dbReference>
<feature type="domain" description="HTH deoR-type" evidence="3">
    <location>
        <begin position="2"/>
        <end position="57"/>
    </location>
</feature>